<dbReference type="SUPFAM" id="SSF47413">
    <property type="entry name" value="lambda repressor-like DNA-binding domains"/>
    <property type="match status" value="1"/>
</dbReference>
<dbReference type="Proteomes" id="UP000001955">
    <property type="component" value="Chromosome"/>
</dbReference>
<protein>
    <submittedName>
        <fullName evidence="6">DNA-binding protein Ner</fullName>
    </submittedName>
</protein>
<evidence type="ECO:0000256" key="4">
    <source>
        <dbReference type="ARBA" id="ARBA00023163"/>
    </source>
</evidence>
<keyword evidence="4" id="KW-0804">Transcription</keyword>
<name>I2BC31_SHIBC</name>
<feature type="domain" description="Ner winged helix-turn-helix DNA-binding" evidence="5">
    <location>
        <begin position="11"/>
        <end position="82"/>
    </location>
</feature>
<accession>K6WJI9</accession>
<dbReference type="Pfam" id="PF13693">
    <property type="entry name" value="HTH_35"/>
    <property type="match status" value="1"/>
</dbReference>
<dbReference type="eggNOG" id="COG3423">
    <property type="taxonomic scope" value="Bacteria"/>
</dbReference>
<evidence type="ECO:0000256" key="1">
    <source>
        <dbReference type="ARBA" id="ARBA00006157"/>
    </source>
</evidence>
<dbReference type="AlphaFoldDB" id="I2BC31"/>
<keyword evidence="7" id="KW-1185">Reference proteome</keyword>
<evidence type="ECO:0000313" key="7">
    <source>
        <dbReference type="Proteomes" id="UP000001955"/>
    </source>
</evidence>
<dbReference type="HOGENOM" id="CLU_162005_3_0_6"/>
<organism evidence="6 7">
    <name type="scientific">Shimwellia blattae (strain ATCC 29907 / DSM 4481 / JCM 1650 / NBRC 105725 / CDC 9005-74)</name>
    <name type="common">Escherichia blattae</name>
    <dbReference type="NCBI Taxonomy" id="630626"/>
    <lineage>
        <taxon>Bacteria</taxon>
        <taxon>Pseudomonadati</taxon>
        <taxon>Pseudomonadota</taxon>
        <taxon>Gammaproteobacteria</taxon>
        <taxon>Enterobacterales</taxon>
        <taxon>Enterobacteriaceae</taxon>
        <taxon>Shimwellia</taxon>
    </lineage>
</organism>
<keyword evidence="2" id="KW-0805">Transcription regulation</keyword>
<proteinExistence type="inferred from homology"/>
<gene>
    <name evidence="6" type="primary">ner</name>
    <name evidence="6" type="ordered locus">EBL_c30150</name>
</gene>
<sequence>MNKKNQQVPLDWHRADIVAALHKRGWSLRGLSVHHGYKTPTALNNALDRKWPKGQKIIADAIGIPPEEIWPSRYGSDFTHSFAHVHK</sequence>
<evidence type="ECO:0000259" key="5">
    <source>
        <dbReference type="Pfam" id="PF13693"/>
    </source>
</evidence>
<dbReference type="OrthoDB" id="5405994at2"/>
<dbReference type="GO" id="GO:0003677">
    <property type="term" value="F:DNA binding"/>
    <property type="evidence" value="ECO:0007669"/>
    <property type="project" value="UniProtKB-KW"/>
</dbReference>
<dbReference type="InterPro" id="IPR038722">
    <property type="entry name" value="Ner_HTH_dom"/>
</dbReference>
<dbReference type="EMBL" id="CP001560">
    <property type="protein sequence ID" value="AFJ48085.1"/>
    <property type="molecule type" value="Genomic_DNA"/>
</dbReference>
<accession>I2BC31</accession>
<evidence type="ECO:0000313" key="6">
    <source>
        <dbReference type="EMBL" id="AFJ48085.1"/>
    </source>
</evidence>
<dbReference type="STRING" id="630626.EBL_c30150"/>
<dbReference type="KEGG" id="ebt:EBL_c30150"/>
<comment type="similarity">
    <text evidence="1">Belongs to the ner transcriptional regulatory family.</text>
</comment>
<keyword evidence="3 6" id="KW-0238">DNA-binding</keyword>
<dbReference type="RefSeq" id="WP_002442881.1">
    <property type="nucleotide sequence ID" value="NC_017910.1"/>
</dbReference>
<reference evidence="6 7" key="1">
    <citation type="journal article" date="2012" name="J. Bacteriol.">
        <title>Complete genome sequence of the B12-producing Shimwellia blattae strain DSM 4481, isolated from a cockroach.</title>
        <authorList>
            <person name="Brzuszkiewicz E."/>
            <person name="Waschkowitz T."/>
            <person name="Wiezer A."/>
            <person name="Daniel R."/>
        </authorList>
    </citation>
    <scope>NUCLEOTIDE SEQUENCE [LARGE SCALE GENOMIC DNA]</scope>
    <source>
        <strain evidence="7">ATCC 29907 / DSM 4481 / JCM 1650 / NBRC 105725 / CDC 9005-74</strain>
    </source>
</reference>
<dbReference type="Gene3D" id="1.10.260.40">
    <property type="entry name" value="lambda repressor-like DNA-binding domains"/>
    <property type="match status" value="1"/>
</dbReference>
<dbReference type="InterPro" id="IPR010982">
    <property type="entry name" value="Lambda_DNA-bd_dom_sf"/>
</dbReference>
<evidence type="ECO:0000256" key="2">
    <source>
        <dbReference type="ARBA" id="ARBA00023015"/>
    </source>
</evidence>
<evidence type="ECO:0000256" key="3">
    <source>
        <dbReference type="ARBA" id="ARBA00023125"/>
    </source>
</evidence>